<dbReference type="Proteomes" id="UP000053675">
    <property type="component" value="Unassembled WGS sequence"/>
</dbReference>
<dbReference type="EMBL" id="JMQM01000001">
    <property type="protein sequence ID" value="KFB09763.1"/>
    <property type="molecule type" value="Genomic_DNA"/>
</dbReference>
<comment type="similarity">
    <text evidence="1">Belongs to the glycosyltransferase 20 family.</text>
</comment>
<dbReference type="Gene3D" id="3.40.50.2000">
    <property type="entry name" value="Glycogen Phosphorylase B"/>
    <property type="match status" value="2"/>
</dbReference>
<dbReference type="PANTHER" id="PTHR10788">
    <property type="entry name" value="TREHALOSE-6-PHOSPHATE SYNTHASE"/>
    <property type="match status" value="1"/>
</dbReference>
<dbReference type="GO" id="GO:0003825">
    <property type="term" value="F:alpha,alpha-trehalose-phosphate synthase (UDP-forming) activity"/>
    <property type="evidence" value="ECO:0007669"/>
    <property type="project" value="UniProtKB-EC"/>
</dbReference>
<dbReference type="PATRIC" id="fig|472175.3.peg.795"/>
<dbReference type="OrthoDB" id="9815690at2"/>
<dbReference type="RefSeq" id="WP_036479952.1">
    <property type="nucleotide sequence ID" value="NZ_JMQM01000001.1"/>
</dbReference>
<name>A0A084U9X7_9HYPH</name>
<dbReference type="Pfam" id="PF00982">
    <property type="entry name" value="Glyco_transf_20"/>
    <property type="match status" value="1"/>
</dbReference>
<keyword evidence="2" id="KW-0808">Transferase</keyword>
<organism evidence="2 3">
    <name type="scientific">Nitratireductor basaltis</name>
    <dbReference type="NCBI Taxonomy" id="472175"/>
    <lineage>
        <taxon>Bacteria</taxon>
        <taxon>Pseudomonadati</taxon>
        <taxon>Pseudomonadota</taxon>
        <taxon>Alphaproteobacteria</taxon>
        <taxon>Hyphomicrobiales</taxon>
        <taxon>Phyllobacteriaceae</taxon>
        <taxon>Nitratireductor</taxon>
    </lineage>
</organism>
<evidence type="ECO:0000313" key="2">
    <source>
        <dbReference type="EMBL" id="KFB09763.1"/>
    </source>
</evidence>
<reference evidence="2 3" key="1">
    <citation type="submission" date="2014-05" db="EMBL/GenBank/DDBJ databases">
        <title>Draft Genome Sequence of Nitratireductor basaltis Strain UMTGB225, A Marine Bacterium Isolated from Green Barrel Tunicate.</title>
        <authorList>
            <person name="Gan H.Y."/>
        </authorList>
    </citation>
    <scope>NUCLEOTIDE SEQUENCE [LARGE SCALE GENOMIC DNA]</scope>
    <source>
        <strain evidence="2 3">UMTGB225</strain>
    </source>
</reference>
<keyword evidence="3" id="KW-1185">Reference proteome</keyword>
<dbReference type="SUPFAM" id="SSF53756">
    <property type="entry name" value="UDP-Glycosyltransferase/glycogen phosphorylase"/>
    <property type="match status" value="1"/>
</dbReference>
<protein>
    <submittedName>
        <fullName evidence="2">Trehalose 6-phosphate synthase</fullName>
        <ecNumber evidence="2">2.4.1.15</ecNumber>
    </submittedName>
</protein>
<dbReference type="AlphaFoldDB" id="A0A084U9X7"/>
<evidence type="ECO:0000256" key="1">
    <source>
        <dbReference type="ARBA" id="ARBA00008799"/>
    </source>
</evidence>
<dbReference type="EC" id="2.4.1.15" evidence="2"/>
<dbReference type="InterPro" id="IPR001830">
    <property type="entry name" value="Glyco_trans_20"/>
</dbReference>
<keyword evidence="2" id="KW-0328">Glycosyltransferase</keyword>
<evidence type="ECO:0000313" key="3">
    <source>
        <dbReference type="Proteomes" id="UP000053675"/>
    </source>
</evidence>
<dbReference type="eggNOG" id="COG0380">
    <property type="taxonomic scope" value="Bacteria"/>
</dbReference>
<dbReference type="GO" id="GO:0005992">
    <property type="term" value="P:trehalose biosynthetic process"/>
    <property type="evidence" value="ECO:0007669"/>
    <property type="project" value="InterPro"/>
</dbReference>
<accession>A0A084U9X7</accession>
<proteinExistence type="inferred from homology"/>
<dbReference type="CDD" id="cd03788">
    <property type="entry name" value="GT20_TPS"/>
    <property type="match status" value="1"/>
</dbReference>
<sequence>MKRLVVISNRVADLTKTSQSGGLAVGLADSLRQRGGVWLGWDGQTANSDENLEPQSKQVGDVTQITLPLTRRDYEEYYLGFSNSVLWPLFHYRLDLVEYKTDYLEGYRRVNARFADALMSSLHEDDLIWIHDYHLIPLAAELRQRGCKQRIGFFLHIPLPPPEMLSAVPRHRWLVESLLQFDVIGLQSQTDLNNLQHYIEQHLSTEVSAEGHVRWGDREVIAGVYPIGIDVDAFVEMAERPNDEVLIETRRREILGRRQVIGVDRLDYSKGLPDRLRAFARLLELYPEMRKSVALMQIATPTREEVEAYVEIRTELEALSGAINGRFADFNWTPVHYIHGTVPRDALAALFRSSQVGFVTPLRDGMNLVAKEYVAAQSMDNPGVLVLSKFAGAAEDLREALIVNPYDVDDMARNLCRALTMPLDERQERQRALLERIRKRDNANWLSNFLATLEHEISPPPLD</sequence>
<comment type="caution">
    <text evidence="2">The sequence shown here is derived from an EMBL/GenBank/DDBJ whole genome shotgun (WGS) entry which is preliminary data.</text>
</comment>
<gene>
    <name evidence="2" type="ORF">EL18_00782</name>
</gene>
<dbReference type="STRING" id="472175.EL18_00782"/>
<dbReference type="PANTHER" id="PTHR10788:SF106">
    <property type="entry name" value="BCDNA.GH08860"/>
    <property type="match status" value="1"/>
</dbReference>